<dbReference type="AlphaFoldDB" id="A0A927GH82"/>
<dbReference type="GO" id="GO:0006788">
    <property type="term" value="P:heme oxidation"/>
    <property type="evidence" value="ECO:0007669"/>
    <property type="project" value="InterPro"/>
</dbReference>
<dbReference type="Pfam" id="PF01126">
    <property type="entry name" value="Heme_oxygenase"/>
    <property type="match status" value="1"/>
</dbReference>
<comment type="caution">
    <text evidence="1">The sequence shown here is derived from an EMBL/GenBank/DDBJ whole genome shotgun (WGS) entry which is preliminary data.</text>
</comment>
<dbReference type="GO" id="GO:0004392">
    <property type="term" value="F:heme oxygenase (decyclizing) activity"/>
    <property type="evidence" value="ECO:0007669"/>
    <property type="project" value="InterPro"/>
</dbReference>
<gene>
    <name evidence="1" type="ORF">IC230_32610</name>
</gene>
<keyword evidence="2" id="KW-1185">Reference proteome</keyword>
<accession>A0A927GH82</accession>
<proteinExistence type="predicted"/>
<name>A0A927GH82_9BACT</name>
<dbReference type="SUPFAM" id="SSF48613">
    <property type="entry name" value="Heme oxygenase-like"/>
    <property type="match status" value="1"/>
</dbReference>
<protein>
    <submittedName>
        <fullName evidence="1">Biliverdin-producing heme oxygenase</fullName>
    </submittedName>
</protein>
<dbReference type="CDD" id="cd19166">
    <property type="entry name" value="HemeO-bac"/>
    <property type="match status" value="1"/>
</dbReference>
<reference evidence="1" key="1">
    <citation type="submission" date="2020-09" db="EMBL/GenBank/DDBJ databases">
        <authorList>
            <person name="Kim M.K."/>
        </authorList>
    </citation>
    <scope>NUCLEOTIDE SEQUENCE</scope>
    <source>
        <strain evidence="1">BT704</strain>
    </source>
</reference>
<dbReference type="InterPro" id="IPR016053">
    <property type="entry name" value="Haem_Oase-like"/>
</dbReference>
<dbReference type="Proteomes" id="UP000653797">
    <property type="component" value="Unassembled WGS sequence"/>
</dbReference>
<evidence type="ECO:0000313" key="2">
    <source>
        <dbReference type="Proteomes" id="UP000653797"/>
    </source>
</evidence>
<sequence length="195" mass="22300">MTVLERLRSETRLLHEQTEQLFYTEALQNGTLTVDEYKRLLRTHVTFHRALESAIDRYLDFFRAYDPDMRRKTTWLQQDLVSLNESLPQSQPNLFADWSPVRLLGAAYVAEGSMLGGTVIWRMLQKNSAIQPLLNNARFYQGYGAETGSNWKRFGVFALQQGEPQADDVVAGAKQAFEEYMAVFLSLQAPVSQDA</sequence>
<dbReference type="EMBL" id="JACXAA010000027">
    <property type="protein sequence ID" value="MBD2757659.1"/>
    <property type="molecule type" value="Genomic_DNA"/>
</dbReference>
<dbReference type="InterPro" id="IPR016084">
    <property type="entry name" value="Haem_Oase-like_multi-hlx"/>
</dbReference>
<dbReference type="Gene3D" id="1.20.910.10">
    <property type="entry name" value="Heme oxygenase-like"/>
    <property type="match status" value="1"/>
</dbReference>
<organism evidence="1 2">
    <name type="scientific">Spirosoma validum</name>
    <dbReference type="NCBI Taxonomy" id="2771355"/>
    <lineage>
        <taxon>Bacteria</taxon>
        <taxon>Pseudomonadati</taxon>
        <taxon>Bacteroidota</taxon>
        <taxon>Cytophagia</taxon>
        <taxon>Cytophagales</taxon>
        <taxon>Cytophagaceae</taxon>
        <taxon>Spirosoma</taxon>
    </lineage>
</organism>
<evidence type="ECO:0000313" key="1">
    <source>
        <dbReference type="EMBL" id="MBD2757659.1"/>
    </source>
</evidence>
<dbReference type="RefSeq" id="WP_191043282.1">
    <property type="nucleotide sequence ID" value="NZ_JACXAA010000027.1"/>
</dbReference>